<feature type="domain" description="HTH arsR-type" evidence="2">
    <location>
        <begin position="1"/>
        <end position="90"/>
    </location>
</feature>
<evidence type="ECO:0000313" key="4">
    <source>
        <dbReference type="Proteomes" id="UP001501079"/>
    </source>
</evidence>
<accession>A0ABP8A9H2</accession>
<dbReference type="PANTHER" id="PTHR38600">
    <property type="entry name" value="TRANSCRIPTIONAL REGULATORY PROTEIN"/>
    <property type="match status" value="1"/>
</dbReference>
<sequence length="275" mass="30574">MDADKVFKGLADPGRRRLLDALHERAGLTLGELCEVLELRRQSVSQHLALLEAAGLVTAVRNGRRKLHYLNPVPIHELQSRWIWKFQEPQLAALASIKNRAEKSAMSETTPSPAIPDYVYVTYIRATAEQVWHALTDAELTARFWGHAQISDWKVGSHIEHVRSDGSGIADAAGTVVEVDRPTRLSFEFGDPRDAADPTAELSLVTFDIEPFREIVKLTVTQTRFPSAADRDAVGQGWPTVFANLKTLLETGEVLPTAPWEFHAVQRAARMAEHG</sequence>
<dbReference type="PANTHER" id="PTHR38600:SF1">
    <property type="entry name" value="TRANSCRIPTIONAL REGULATORY PROTEIN"/>
    <property type="match status" value="1"/>
</dbReference>
<dbReference type="SMART" id="SM00418">
    <property type="entry name" value="HTH_ARSR"/>
    <property type="match status" value="1"/>
</dbReference>
<dbReference type="SUPFAM" id="SSF46785">
    <property type="entry name" value="Winged helix' DNA-binding domain"/>
    <property type="match status" value="1"/>
</dbReference>
<dbReference type="EMBL" id="BAABBW010000005">
    <property type="protein sequence ID" value="GAA4180305.1"/>
    <property type="molecule type" value="Genomic_DNA"/>
</dbReference>
<dbReference type="Proteomes" id="UP001501079">
    <property type="component" value="Unassembled WGS sequence"/>
</dbReference>
<dbReference type="Gene3D" id="1.10.10.10">
    <property type="entry name" value="Winged helix-like DNA-binding domain superfamily/Winged helix DNA-binding domain"/>
    <property type="match status" value="1"/>
</dbReference>
<comment type="caution">
    <text evidence="3">The sequence shown here is derived from an EMBL/GenBank/DDBJ whole genome shotgun (WGS) entry which is preliminary data.</text>
</comment>
<dbReference type="InterPro" id="IPR013538">
    <property type="entry name" value="ASHA1/2-like_C"/>
</dbReference>
<evidence type="ECO:0000259" key="2">
    <source>
        <dbReference type="PROSITE" id="PS50987"/>
    </source>
</evidence>
<dbReference type="Pfam" id="PF08327">
    <property type="entry name" value="AHSA1"/>
    <property type="match status" value="1"/>
</dbReference>
<dbReference type="InterPro" id="IPR001845">
    <property type="entry name" value="HTH_ArsR_DNA-bd_dom"/>
</dbReference>
<dbReference type="InterPro" id="IPR011991">
    <property type="entry name" value="ArsR-like_HTH"/>
</dbReference>
<protein>
    <submittedName>
        <fullName evidence="3">SRPBCC domain-containing protein</fullName>
    </submittedName>
</protein>
<evidence type="ECO:0000256" key="1">
    <source>
        <dbReference type="ARBA" id="ARBA00006817"/>
    </source>
</evidence>
<dbReference type="InterPro" id="IPR036390">
    <property type="entry name" value="WH_DNA-bd_sf"/>
</dbReference>
<comment type="similarity">
    <text evidence="1">Belongs to the AHA1 family.</text>
</comment>
<dbReference type="Pfam" id="PF12840">
    <property type="entry name" value="HTH_20"/>
    <property type="match status" value="1"/>
</dbReference>
<gene>
    <name evidence="3" type="ORF">GCM10022287_33980</name>
</gene>
<proteinExistence type="inferred from homology"/>
<dbReference type="Gene3D" id="3.30.530.20">
    <property type="match status" value="1"/>
</dbReference>
<dbReference type="InterPro" id="IPR036388">
    <property type="entry name" value="WH-like_DNA-bd_sf"/>
</dbReference>
<dbReference type="PROSITE" id="PS50987">
    <property type="entry name" value="HTH_ARSR_2"/>
    <property type="match status" value="1"/>
</dbReference>
<keyword evidence="4" id="KW-1185">Reference proteome</keyword>
<dbReference type="PRINTS" id="PR00778">
    <property type="entry name" value="HTHARSR"/>
</dbReference>
<name>A0ABP8A9H2_9MICO</name>
<reference evidence="4" key="1">
    <citation type="journal article" date="2019" name="Int. J. Syst. Evol. Microbiol.">
        <title>The Global Catalogue of Microorganisms (GCM) 10K type strain sequencing project: providing services to taxonomists for standard genome sequencing and annotation.</title>
        <authorList>
            <consortium name="The Broad Institute Genomics Platform"/>
            <consortium name="The Broad Institute Genome Sequencing Center for Infectious Disease"/>
            <person name="Wu L."/>
            <person name="Ma J."/>
        </authorList>
    </citation>
    <scope>NUCLEOTIDE SEQUENCE [LARGE SCALE GENOMIC DNA]</scope>
    <source>
        <strain evidence="4">JCM 17591</strain>
    </source>
</reference>
<organism evidence="3 4">
    <name type="scientific">Gryllotalpicola koreensis</name>
    <dbReference type="NCBI Taxonomy" id="993086"/>
    <lineage>
        <taxon>Bacteria</taxon>
        <taxon>Bacillati</taxon>
        <taxon>Actinomycetota</taxon>
        <taxon>Actinomycetes</taxon>
        <taxon>Micrococcales</taxon>
        <taxon>Microbacteriaceae</taxon>
        <taxon>Gryllotalpicola</taxon>
    </lineage>
</organism>
<dbReference type="InterPro" id="IPR023393">
    <property type="entry name" value="START-like_dom_sf"/>
</dbReference>
<dbReference type="NCBIfam" id="NF033788">
    <property type="entry name" value="HTH_metalloreg"/>
    <property type="match status" value="1"/>
</dbReference>
<dbReference type="CDD" id="cd00090">
    <property type="entry name" value="HTH_ARSR"/>
    <property type="match status" value="1"/>
</dbReference>
<dbReference type="SUPFAM" id="SSF55961">
    <property type="entry name" value="Bet v1-like"/>
    <property type="match status" value="1"/>
</dbReference>
<dbReference type="RefSeq" id="WP_344756650.1">
    <property type="nucleotide sequence ID" value="NZ_BAABBW010000005.1"/>
</dbReference>
<evidence type="ECO:0000313" key="3">
    <source>
        <dbReference type="EMBL" id="GAA4180305.1"/>
    </source>
</evidence>
<dbReference type="CDD" id="cd08893">
    <property type="entry name" value="SRPBCC_CalC_Aha1-like_GntR-HTH"/>
    <property type="match status" value="1"/>
</dbReference>